<proteinExistence type="inferred from homology"/>
<evidence type="ECO:0000256" key="1">
    <source>
        <dbReference type="ARBA" id="ARBA00004141"/>
    </source>
</evidence>
<keyword evidence="3" id="KW-0812">Transmembrane</keyword>
<organism evidence="7 8">
    <name type="scientific">Bugula neritina</name>
    <name type="common">Brown bryozoan</name>
    <name type="synonym">Sertularia neritina</name>
    <dbReference type="NCBI Taxonomy" id="10212"/>
    <lineage>
        <taxon>Eukaryota</taxon>
        <taxon>Metazoa</taxon>
        <taxon>Spiralia</taxon>
        <taxon>Lophotrochozoa</taxon>
        <taxon>Bryozoa</taxon>
        <taxon>Gymnolaemata</taxon>
        <taxon>Cheilostomatida</taxon>
        <taxon>Flustrina</taxon>
        <taxon>Buguloidea</taxon>
        <taxon>Bugulidae</taxon>
        <taxon>Bugula</taxon>
    </lineage>
</organism>
<dbReference type="EMBL" id="VXIV02003293">
    <property type="protein sequence ID" value="KAF6018571.1"/>
    <property type="molecule type" value="Genomic_DNA"/>
</dbReference>
<evidence type="ECO:0000313" key="8">
    <source>
        <dbReference type="Proteomes" id="UP000593567"/>
    </source>
</evidence>
<dbReference type="GO" id="GO:0005886">
    <property type="term" value="C:plasma membrane"/>
    <property type="evidence" value="ECO:0007669"/>
    <property type="project" value="UniProtKB-ARBA"/>
</dbReference>
<comment type="similarity">
    <text evidence="2 6">Belongs to the XK family.</text>
</comment>
<evidence type="ECO:0000256" key="3">
    <source>
        <dbReference type="ARBA" id="ARBA00022692"/>
    </source>
</evidence>
<evidence type="ECO:0000256" key="4">
    <source>
        <dbReference type="ARBA" id="ARBA00022989"/>
    </source>
</evidence>
<gene>
    <name evidence="7" type="ORF">EB796_023115</name>
</gene>
<dbReference type="AlphaFoldDB" id="A0A7J7IYR0"/>
<name>A0A7J7IYR0_BUGNE</name>
<sequence length="103" mass="12047">MLGPVVRYIDTIIYGVRSRQKGISPERRQYFHDQMQFERVDGAMLRLFEAFLRVCAPVSSAGVHCPKKWIRRRERGQLFFSGCYHYIDSKFYDIAGMECCGLS</sequence>
<dbReference type="Pfam" id="PF09815">
    <property type="entry name" value="XK-related"/>
    <property type="match status" value="1"/>
</dbReference>
<keyword evidence="4" id="KW-1133">Transmembrane helix</keyword>
<keyword evidence="8" id="KW-1185">Reference proteome</keyword>
<protein>
    <recommendedName>
        <fullName evidence="6">XK-related protein</fullName>
    </recommendedName>
</protein>
<dbReference type="InterPro" id="IPR018629">
    <property type="entry name" value="XK-rel"/>
</dbReference>
<comment type="subcellular location">
    <subcellularLocation>
        <location evidence="1 6">Membrane</location>
        <topology evidence="1 6">Multi-pass membrane protein</topology>
    </subcellularLocation>
</comment>
<evidence type="ECO:0000256" key="6">
    <source>
        <dbReference type="RuleBase" id="RU910716"/>
    </source>
</evidence>
<evidence type="ECO:0000256" key="5">
    <source>
        <dbReference type="ARBA" id="ARBA00023136"/>
    </source>
</evidence>
<dbReference type="OrthoDB" id="6136301at2759"/>
<evidence type="ECO:0000313" key="7">
    <source>
        <dbReference type="EMBL" id="KAF6018571.1"/>
    </source>
</evidence>
<dbReference type="Proteomes" id="UP000593567">
    <property type="component" value="Unassembled WGS sequence"/>
</dbReference>
<keyword evidence="5" id="KW-0472">Membrane</keyword>
<evidence type="ECO:0000256" key="2">
    <source>
        <dbReference type="ARBA" id="ARBA00008789"/>
    </source>
</evidence>
<accession>A0A7J7IYR0</accession>
<reference evidence="7" key="1">
    <citation type="submission" date="2020-06" db="EMBL/GenBank/DDBJ databases">
        <title>Draft genome of Bugula neritina, a colonial animal packing powerful symbionts and potential medicines.</title>
        <authorList>
            <person name="Rayko M."/>
        </authorList>
    </citation>
    <scope>NUCLEOTIDE SEQUENCE [LARGE SCALE GENOMIC DNA]</scope>
    <source>
        <strain evidence="7">Kwan_BN1</strain>
    </source>
</reference>
<comment type="caution">
    <text evidence="7">The sequence shown here is derived from an EMBL/GenBank/DDBJ whole genome shotgun (WGS) entry which is preliminary data.</text>
</comment>